<proteinExistence type="evidence at transcript level"/>
<keyword evidence="7 10" id="KW-0472">Membrane</keyword>
<accession>A0A346D434</accession>
<feature type="transmembrane region" description="Helical" evidence="10">
    <location>
        <begin position="257"/>
        <end position="281"/>
    </location>
</feature>
<name>A0A346D434_9HYME</name>
<comment type="caution">
    <text evidence="10">Lacks conserved residue(s) required for the propagation of feature annotation.</text>
</comment>
<keyword evidence="4 10" id="KW-0812">Transmembrane</keyword>
<organism evidence="11">
    <name type="scientific">Campoletis chlorideae</name>
    <dbReference type="NCBI Taxonomy" id="219166"/>
    <lineage>
        <taxon>Eukaryota</taxon>
        <taxon>Metazoa</taxon>
        <taxon>Ecdysozoa</taxon>
        <taxon>Arthropoda</taxon>
        <taxon>Hexapoda</taxon>
        <taxon>Insecta</taxon>
        <taxon>Pterygota</taxon>
        <taxon>Neoptera</taxon>
        <taxon>Endopterygota</taxon>
        <taxon>Hymenoptera</taxon>
        <taxon>Apocrita</taxon>
        <taxon>Ichneumonoidea</taxon>
        <taxon>Ichneumonidae</taxon>
        <taxon>Campopleginae</taxon>
        <taxon>Dusona group</taxon>
        <taxon>Campoletis</taxon>
    </lineage>
</organism>
<comment type="similarity">
    <text evidence="10">Belongs to the insect chemoreceptor superfamily. Heteromeric odorant receptor channel (TC 1.A.69) family.</text>
</comment>
<feature type="transmembrane region" description="Helical" evidence="10">
    <location>
        <begin position="287"/>
        <end position="311"/>
    </location>
</feature>
<dbReference type="AlphaFoldDB" id="A0A346D434"/>
<keyword evidence="6 10" id="KW-1133">Transmembrane helix</keyword>
<evidence type="ECO:0000256" key="5">
    <source>
        <dbReference type="ARBA" id="ARBA00022725"/>
    </source>
</evidence>
<keyword evidence="2" id="KW-1003">Cell membrane</keyword>
<dbReference type="InterPro" id="IPR004117">
    <property type="entry name" value="7tm6_olfct_rcpt"/>
</dbReference>
<dbReference type="GO" id="GO:0007165">
    <property type="term" value="P:signal transduction"/>
    <property type="evidence" value="ECO:0007669"/>
    <property type="project" value="UniProtKB-KW"/>
</dbReference>
<dbReference type="PANTHER" id="PTHR21137">
    <property type="entry name" value="ODORANT RECEPTOR"/>
    <property type="match status" value="1"/>
</dbReference>
<reference evidence="11" key="2">
    <citation type="submission" date="2018-01" db="EMBL/GenBank/DDBJ databases">
        <authorList>
            <person name="Gaut B.S."/>
            <person name="Morton B.R."/>
            <person name="Clegg M.T."/>
            <person name="Duvall M.R."/>
        </authorList>
    </citation>
    <scope>NUCLEOTIDE SEQUENCE</scope>
    <source>
        <strain evidence="11">CchlOR86</strain>
    </source>
</reference>
<dbReference type="PANTHER" id="PTHR21137:SF35">
    <property type="entry name" value="ODORANT RECEPTOR 19A-RELATED"/>
    <property type="match status" value="1"/>
</dbReference>
<evidence type="ECO:0000256" key="1">
    <source>
        <dbReference type="ARBA" id="ARBA00004651"/>
    </source>
</evidence>
<dbReference type="GO" id="GO:0005886">
    <property type="term" value="C:plasma membrane"/>
    <property type="evidence" value="ECO:0007669"/>
    <property type="project" value="UniProtKB-SubCell"/>
</dbReference>
<evidence type="ECO:0000256" key="10">
    <source>
        <dbReference type="RuleBase" id="RU351113"/>
    </source>
</evidence>
<feature type="transmembrane region" description="Helical" evidence="10">
    <location>
        <begin position="123"/>
        <end position="142"/>
    </location>
</feature>
<dbReference type="EMBL" id="MG859376">
    <property type="protein sequence ID" value="AXM05204.1"/>
    <property type="molecule type" value="mRNA"/>
</dbReference>
<feature type="transmembrane region" description="Helical" evidence="10">
    <location>
        <begin position="187"/>
        <end position="215"/>
    </location>
</feature>
<evidence type="ECO:0000256" key="8">
    <source>
        <dbReference type="ARBA" id="ARBA00023170"/>
    </source>
</evidence>
<dbReference type="Pfam" id="PF02949">
    <property type="entry name" value="7tm_6"/>
    <property type="match status" value="1"/>
</dbReference>
<dbReference type="GO" id="GO:0005549">
    <property type="term" value="F:odorant binding"/>
    <property type="evidence" value="ECO:0007669"/>
    <property type="project" value="InterPro"/>
</dbReference>
<evidence type="ECO:0000256" key="6">
    <source>
        <dbReference type="ARBA" id="ARBA00022989"/>
    </source>
</evidence>
<evidence type="ECO:0000256" key="3">
    <source>
        <dbReference type="ARBA" id="ARBA00022606"/>
    </source>
</evidence>
<evidence type="ECO:0000256" key="9">
    <source>
        <dbReference type="ARBA" id="ARBA00023224"/>
    </source>
</evidence>
<keyword evidence="5 10" id="KW-0552">Olfaction</keyword>
<comment type="subcellular location">
    <subcellularLocation>
        <location evidence="1 10">Cell membrane</location>
        <topology evidence="1 10">Multi-pass membrane protein</topology>
    </subcellularLocation>
</comment>
<keyword evidence="3 10" id="KW-0716">Sensory transduction</keyword>
<sequence length="386" mass="44625">MADHDFKGVDEILVWNKRFLTIGGIWPLESTYIRSSIWIVYLTIHVGMQYAELYANINNLELLVNSAVESVFQSMVLAKLVIIRYSTTLQSLILAVQQDYGLENYENREERQIYLKYNKMAKFFYKITIPTISAGSVMYYLVPLENFVRTMHRNDTNPFVLPFGTRLFFEIKDARTYFMVYAYQSPMMYVLVCHSAWFCLLTTMVFHVCGQLAIVQYRIRMIKVSLIHEPDNSNAVFRKIAQKHLRSIWMAKCMDDAFNMVLLQDLAGSTLLLGLTSYLVIVRTQTDFLVCCMSVVCSITMLCLLYAYCIVGECLIDESTKVHEAYYQCNWYESSLNFRKCLVISMGATQQPLHLSAGKAYIFCLNGFTDVLRSAMGYLSLLRNFT</sequence>
<evidence type="ECO:0000313" key="11">
    <source>
        <dbReference type="EMBL" id="AXM05204.1"/>
    </source>
</evidence>
<keyword evidence="9 10" id="KW-0807">Transducer</keyword>
<evidence type="ECO:0000256" key="2">
    <source>
        <dbReference type="ARBA" id="ARBA00022475"/>
    </source>
</evidence>
<reference evidence="11" key="1">
    <citation type="journal article" date="2018" name="Insect Mol. Biol.">
        <title>An odorant receptor mediates the attractiveness of cis-jasmone to Campoletis chlorideae, the endoparasitoid of Helicoverpa armigera.</title>
        <authorList>
            <person name="Sun Y.L."/>
            <person name="Dong J.F."/>
            <person name="Ning C."/>
            <person name="Ding P.P."/>
            <person name="Huang L.Q."/>
            <person name="Sun J.G."/>
            <person name="Wang C.Z."/>
        </authorList>
    </citation>
    <scope>NUCLEOTIDE SEQUENCE</scope>
    <source>
        <strain evidence="11">CchlOR86</strain>
    </source>
</reference>
<dbReference type="GO" id="GO:0004984">
    <property type="term" value="F:olfactory receptor activity"/>
    <property type="evidence" value="ECO:0007669"/>
    <property type="project" value="InterPro"/>
</dbReference>
<evidence type="ECO:0000256" key="4">
    <source>
        <dbReference type="ARBA" id="ARBA00022692"/>
    </source>
</evidence>
<keyword evidence="8 10" id="KW-0675">Receptor</keyword>
<protein>
    <recommendedName>
        <fullName evidence="10">Odorant receptor</fullName>
    </recommendedName>
</protein>
<evidence type="ECO:0000256" key="7">
    <source>
        <dbReference type="ARBA" id="ARBA00023136"/>
    </source>
</evidence>